<dbReference type="Proteomes" id="UP001165960">
    <property type="component" value="Unassembled WGS sequence"/>
</dbReference>
<dbReference type="EMBL" id="QTSX02000017">
    <property type="protein sequence ID" value="KAJ9090100.1"/>
    <property type="molecule type" value="Genomic_DNA"/>
</dbReference>
<evidence type="ECO:0000313" key="1">
    <source>
        <dbReference type="EMBL" id="KAJ9090100.1"/>
    </source>
</evidence>
<evidence type="ECO:0000313" key="2">
    <source>
        <dbReference type="Proteomes" id="UP001165960"/>
    </source>
</evidence>
<proteinExistence type="predicted"/>
<comment type="caution">
    <text evidence="1">The sequence shown here is derived from an EMBL/GenBank/DDBJ whole genome shotgun (WGS) entry which is preliminary data.</text>
</comment>
<accession>A0ACC2USP8</accession>
<sequence>MPSQCILLEENPRRDMGAKKTPGEARKGLVLCNKYARSTPILRTVYYQLAIHQIHSA</sequence>
<keyword evidence="2" id="KW-1185">Reference proteome</keyword>
<gene>
    <name evidence="1" type="ORF">DSO57_1006169</name>
</gene>
<reference evidence="1" key="1">
    <citation type="submission" date="2022-04" db="EMBL/GenBank/DDBJ databases">
        <title>Genome of the entomopathogenic fungus Entomophthora muscae.</title>
        <authorList>
            <person name="Elya C."/>
            <person name="Lovett B.R."/>
            <person name="Lee E."/>
            <person name="Macias A.M."/>
            <person name="Hajek A.E."/>
            <person name="De Bivort B.L."/>
            <person name="Kasson M.T."/>
            <person name="De Fine Licht H.H."/>
            <person name="Stajich J.E."/>
        </authorList>
    </citation>
    <scope>NUCLEOTIDE SEQUENCE</scope>
    <source>
        <strain evidence="1">Berkeley</strain>
    </source>
</reference>
<name>A0ACC2USP8_9FUNG</name>
<protein>
    <submittedName>
        <fullName evidence="1">Uncharacterized protein</fullName>
    </submittedName>
</protein>
<organism evidence="1 2">
    <name type="scientific">Entomophthora muscae</name>
    <dbReference type="NCBI Taxonomy" id="34485"/>
    <lineage>
        <taxon>Eukaryota</taxon>
        <taxon>Fungi</taxon>
        <taxon>Fungi incertae sedis</taxon>
        <taxon>Zoopagomycota</taxon>
        <taxon>Entomophthoromycotina</taxon>
        <taxon>Entomophthoromycetes</taxon>
        <taxon>Entomophthorales</taxon>
        <taxon>Entomophthoraceae</taxon>
        <taxon>Entomophthora</taxon>
    </lineage>
</organism>